<evidence type="ECO:0000256" key="4">
    <source>
        <dbReference type="SAM" id="Phobius"/>
    </source>
</evidence>
<dbReference type="GO" id="GO:0009982">
    <property type="term" value="F:pseudouridine synthase activity"/>
    <property type="evidence" value="ECO:0007669"/>
    <property type="project" value="InterPro"/>
</dbReference>
<feature type="region of interest" description="Disordered" evidence="3">
    <location>
        <begin position="1"/>
        <end position="52"/>
    </location>
</feature>
<dbReference type="PANTHER" id="PTHR47683">
    <property type="entry name" value="PSEUDOURIDINE SYNTHASE FAMILY PROTEIN-RELATED"/>
    <property type="match status" value="1"/>
</dbReference>
<organism evidence="5 6">
    <name type="scientific">Symbiodinium natans</name>
    <dbReference type="NCBI Taxonomy" id="878477"/>
    <lineage>
        <taxon>Eukaryota</taxon>
        <taxon>Sar</taxon>
        <taxon>Alveolata</taxon>
        <taxon>Dinophyceae</taxon>
        <taxon>Suessiales</taxon>
        <taxon>Symbiodiniaceae</taxon>
        <taxon>Symbiodinium</taxon>
    </lineage>
</organism>
<gene>
    <name evidence="5" type="ORF">SNAT2548_LOCUS17312</name>
</gene>
<sequence>MLWPLTGKAPYGEGPLTGKAPYGEGPLRGRPLTGKANYGEGPGKAPCGEDPLRGRPLTGKALYEGRVTVDGQVATSNFKVFEQAQVVLDGMEVPAPGPEPKLWAMNKPRKVLCEPGPEKSDGTETLRRRMRRWYEKEMTKIGKAVGEGLEEESLKDKHWVIATGLAYASDGLVLLTNDGIFAETLASAESNVLTAYDVKIQGDPPIDLLHKWRTGARAGGVKYGRVWCSMTKRTGATAKLRVNGRRDKTAASVGQYERLWARIKVFWMMGVLLAELTSATAIMESILGVFRFMIIKRAAHNNVACK</sequence>
<proteinExistence type="predicted"/>
<dbReference type="EMBL" id="CAJNDS010002107">
    <property type="protein sequence ID" value="CAE7330932.1"/>
    <property type="molecule type" value="Genomic_DNA"/>
</dbReference>
<protein>
    <submittedName>
        <fullName evidence="5">Uncharacterized protein</fullName>
    </submittedName>
</protein>
<dbReference type="InterPro" id="IPR020094">
    <property type="entry name" value="TruA/RsuA/RluB/E/F_N"/>
</dbReference>
<dbReference type="PANTHER" id="PTHR47683:SF3">
    <property type="entry name" value="RIBOSOMAL LARGE SUBUNIT PSEUDOURIDINE SYNTHASE B"/>
    <property type="match status" value="1"/>
</dbReference>
<accession>A0A812NT93</accession>
<dbReference type="GO" id="GO:0003723">
    <property type="term" value="F:RNA binding"/>
    <property type="evidence" value="ECO:0007669"/>
    <property type="project" value="UniProtKB-KW"/>
</dbReference>
<dbReference type="InterPro" id="IPR020103">
    <property type="entry name" value="PsdUridine_synth_cat_dom_sf"/>
</dbReference>
<keyword evidence="4" id="KW-0812">Transmembrane</keyword>
<reference evidence="5" key="1">
    <citation type="submission" date="2021-02" db="EMBL/GenBank/DDBJ databases">
        <authorList>
            <person name="Dougan E. K."/>
            <person name="Rhodes N."/>
            <person name="Thang M."/>
            <person name="Chan C."/>
        </authorList>
    </citation>
    <scope>NUCLEOTIDE SEQUENCE</scope>
</reference>
<keyword evidence="4" id="KW-0472">Membrane</keyword>
<dbReference type="PROSITE" id="PS50889">
    <property type="entry name" value="S4"/>
    <property type="match status" value="1"/>
</dbReference>
<evidence type="ECO:0000313" key="5">
    <source>
        <dbReference type="EMBL" id="CAE7330932.1"/>
    </source>
</evidence>
<keyword evidence="4" id="KW-1133">Transmembrane helix</keyword>
<dbReference type="GO" id="GO:0001522">
    <property type="term" value="P:pseudouridine synthesis"/>
    <property type="evidence" value="ECO:0007669"/>
    <property type="project" value="InterPro"/>
</dbReference>
<dbReference type="Gene3D" id="3.30.70.1560">
    <property type="entry name" value="Alpha-L RNA-binding motif"/>
    <property type="match status" value="1"/>
</dbReference>
<dbReference type="AlphaFoldDB" id="A0A812NT93"/>
<name>A0A812NT93_9DINO</name>
<evidence type="ECO:0000256" key="1">
    <source>
        <dbReference type="ARBA" id="ARBA00023235"/>
    </source>
</evidence>
<feature type="transmembrane region" description="Helical" evidence="4">
    <location>
        <begin position="265"/>
        <end position="290"/>
    </location>
</feature>
<dbReference type="InterPro" id="IPR050343">
    <property type="entry name" value="RsuA_PseudoU_synthase"/>
</dbReference>
<evidence type="ECO:0000256" key="3">
    <source>
        <dbReference type="SAM" id="MobiDB-lite"/>
    </source>
</evidence>
<dbReference type="OrthoDB" id="440619at2759"/>
<dbReference type="Gene3D" id="3.30.70.580">
    <property type="entry name" value="Pseudouridine synthase I, catalytic domain, N-terminal subdomain"/>
    <property type="match status" value="1"/>
</dbReference>
<dbReference type="InterPro" id="IPR042092">
    <property type="entry name" value="PsdUridine_s_RsuA/RluB/E/F_cat"/>
</dbReference>
<evidence type="ECO:0000256" key="2">
    <source>
        <dbReference type="PROSITE-ProRule" id="PRU00182"/>
    </source>
</evidence>
<evidence type="ECO:0000313" key="6">
    <source>
        <dbReference type="Proteomes" id="UP000604046"/>
    </source>
</evidence>
<comment type="caution">
    <text evidence="5">The sequence shown here is derived from an EMBL/GenBank/DDBJ whole genome shotgun (WGS) entry which is preliminary data.</text>
</comment>
<keyword evidence="1" id="KW-0413">Isomerase</keyword>
<keyword evidence="6" id="KW-1185">Reference proteome</keyword>
<keyword evidence="2" id="KW-0694">RNA-binding</keyword>
<dbReference type="SUPFAM" id="SSF55120">
    <property type="entry name" value="Pseudouridine synthase"/>
    <property type="match status" value="1"/>
</dbReference>
<dbReference type="Proteomes" id="UP000604046">
    <property type="component" value="Unassembled WGS sequence"/>
</dbReference>